<gene>
    <name evidence="2" type="ORF">EYF80_044782</name>
</gene>
<feature type="region of interest" description="Disordered" evidence="1">
    <location>
        <begin position="47"/>
        <end position="90"/>
    </location>
</feature>
<accession>A0A4Z2FVS4</accession>
<keyword evidence="3" id="KW-1185">Reference proteome</keyword>
<name>A0A4Z2FVS4_9TELE</name>
<sequence>MLRCHAVKRLPDVLATFASRERAAKKSEIEEPSMSVVIHRAGAYRRSSKPWTETTWRHRRHRRHRRHTSDRADTGDTSSKQRRHRRHVLQAERTQETQPLLVCACCCGTYRVLLHRGVPGAVAGAIPRVGAARRGAGGQQGEGEQRQVHLQAARGGRRVGLTARRRFCLTTIVHRNRFIRSGDSIVLFIVR</sequence>
<evidence type="ECO:0000313" key="2">
    <source>
        <dbReference type="EMBL" id="TNN45010.1"/>
    </source>
</evidence>
<dbReference type="Proteomes" id="UP000314294">
    <property type="component" value="Unassembled WGS sequence"/>
</dbReference>
<reference evidence="2 3" key="1">
    <citation type="submission" date="2019-03" db="EMBL/GenBank/DDBJ databases">
        <title>First draft genome of Liparis tanakae, snailfish: a comprehensive survey of snailfish specific genes.</title>
        <authorList>
            <person name="Kim W."/>
            <person name="Song I."/>
            <person name="Jeong J.-H."/>
            <person name="Kim D."/>
            <person name="Kim S."/>
            <person name="Ryu S."/>
            <person name="Song J.Y."/>
            <person name="Lee S.K."/>
        </authorList>
    </citation>
    <scope>NUCLEOTIDE SEQUENCE [LARGE SCALE GENOMIC DNA]</scope>
    <source>
        <tissue evidence="2">Muscle</tissue>
    </source>
</reference>
<dbReference type="EMBL" id="SRLO01000872">
    <property type="protein sequence ID" value="TNN45010.1"/>
    <property type="molecule type" value="Genomic_DNA"/>
</dbReference>
<organism evidence="2 3">
    <name type="scientific">Liparis tanakae</name>
    <name type="common">Tanaka's snailfish</name>
    <dbReference type="NCBI Taxonomy" id="230148"/>
    <lineage>
        <taxon>Eukaryota</taxon>
        <taxon>Metazoa</taxon>
        <taxon>Chordata</taxon>
        <taxon>Craniata</taxon>
        <taxon>Vertebrata</taxon>
        <taxon>Euteleostomi</taxon>
        <taxon>Actinopterygii</taxon>
        <taxon>Neopterygii</taxon>
        <taxon>Teleostei</taxon>
        <taxon>Neoteleostei</taxon>
        <taxon>Acanthomorphata</taxon>
        <taxon>Eupercaria</taxon>
        <taxon>Perciformes</taxon>
        <taxon>Cottioidei</taxon>
        <taxon>Cottales</taxon>
        <taxon>Liparidae</taxon>
        <taxon>Liparis</taxon>
    </lineage>
</organism>
<protein>
    <submittedName>
        <fullName evidence="2">Uncharacterized protein</fullName>
    </submittedName>
</protein>
<dbReference type="AlphaFoldDB" id="A0A4Z2FVS4"/>
<proteinExistence type="predicted"/>
<feature type="compositionally biased region" description="Basic residues" evidence="1">
    <location>
        <begin position="57"/>
        <end position="68"/>
    </location>
</feature>
<evidence type="ECO:0000313" key="3">
    <source>
        <dbReference type="Proteomes" id="UP000314294"/>
    </source>
</evidence>
<evidence type="ECO:0000256" key="1">
    <source>
        <dbReference type="SAM" id="MobiDB-lite"/>
    </source>
</evidence>
<comment type="caution">
    <text evidence="2">The sequence shown here is derived from an EMBL/GenBank/DDBJ whole genome shotgun (WGS) entry which is preliminary data.</text>
</comment>